<dbReference type="RefSeq" id="WP_185799266.1">
    <property type="nucleotide sequence ID" value="NZ_JACLQD010000009.1"/>
</dbReference>
<keyword evidence="2" id="KW-1185">Reference proteome</keyword>
<dbReference type="AlphaFoldDB" id="A0A842IDK9"/>
<evidence type="ECO:0000313" key="2">
    <source>
        <dbReference type="Proteomes" id="UP000555411"/>
    </source>
</evidence>
<protein>
    <submittedName>
        <fullName evidence="1">Uncharacterized protein</fullName>
    </submittedName>
</protein>
<sequence>MEGTVPFAGDWQSVDSPAPPQTGWYAVLRVPQAALGNTLRTGAAYFGDDGWGSKHDIFARSISSFDDHDVAAIFARTNHPF</sequence>
<organism evidence="1 2">
    <name type="scientific">Paragemmobacter straminiformis</name>
    <dbReference type="NCBI Taxonomy" id="2045119"/>
    <lineage>
        <taxon>Bacteria</taxon>
        <taxon>Pseudomonadati</taxon>
        <taxon>Pseudomonadota</taxon>
        <taxon>Alphaproteobacteria</taxon>
        <taxon>Rhodobacterales</taxon>
        <taxon>Paracoccaceae</taxon>
        <taxon>Paragemmobacter</taxon>
    </lineage>
</organism>
<dbReference type="EMBL" id="JACLQD010000009">
    <property type="protein sequence ID" value="MBC2837651.1"/>
    <property type="molecule type" value="Genomic_DNA"/>
</dbReference>
<evidence type="ECO:0000313" key="1">
    <source>
        <dbReference type="EMBL" id="MBC2837651.1"/>
    </source>
</evidence>
<dbReference type="Proteomes" id="UP000555411">
    <property type="component" value="Unassembled WGS sequence"/>
</dbReference>
<comment type="caution">
    <text evidence="1">The sequence shown here is derived from an EMBL/GenBank/DDBJ whole genome shotgun (WGS) entry which is preliminary data.</text>
</comment>
<gene>
    <name evidence="1" type="ORF">H7F16_19215</name>
</gene>
<name>A0A842IDK9_9RHOB</name>
<proteinExistence type="predicted"/>
<reference evidence="1 2" key="1">
    <citation type="journal article" date="2017" name="Int. J. Syst. Evol. Microbiol.">
        <title>Gemmobacter straminiformis sp. nov., isolated from an artificial fountain.</title>
        <authorList>
            <person name="Kang J.Y."/>
            <person name="Kim M.J."/>
            <person name="Chun J."/>
            <person name="Son K.P."/>
            <person name="Jahng K.Y."/>
        </authorList>
    </citation>
    <scope>NUCLEOTIDE SEQUENCE [LARGE SCALE GENOMIC DNA]</scope>
    <source>
        <strain evidence="1 2">CAM-8</strain>
    </source>
</reference>
<accession>A0A842IDK9</accession>